<dbReference type="InterPro" id="IPR015590">
    <property type="entry name" value="Aldehyde_DH_dom"/>
</dbReference>
<name>A0A7H0SR83_9CORY</name>
<organism evidence="6 7">
    <name type="scientific">Corynebacterium poyangense</name>
    <dbReference type="NCBI Taxonomy" id="2684405"/>
    <lineage>
        <taxon>Bacteria</taxon>
        <taxon>Bacillati</taxon>
        <taxon>Actinomycetota</taxon>
        <taxon>Actinomycetes</taxon>
        <taxon>Mycobacteriales</taxon>
        <taxon>Corynebacteriaceae</taxon>
        <taxon>Corynebacterium</taxon>
    </lineage>
</organism>
<evidence type="ECO:0000256" key="3">
    <source>
        <dbReference type="PROSITE-ProRule" id="PRU10007"/>
    </source>
</evidence>
<dbReference type="AlphaFoldDB" id="A0A7H0SR83"/>
<evidence type="ECO:0000256" key="4">
    <source>
        <dbReference type="RuleBase" id="RU003345"/>
    </source>
</evidence>
<dbReference type="EMBL" id="CP046884">
    <property type="protein sequence ID" value="QNQ91058.1"/>
    <property type="molecule type" value="Genomic_DNA"/>
</dbReference>
<dbReference type="Gene3D" id="3.40.309.10">
    <property type="entry name" value="Aldehyde Dehydrogenase, Chain A, domain 2"/>
    <property type="match status" value="1"/>
</dbReference>
<evidence type="ECO:0000256" key="1">
    <source>
        <dbReference type="ARBA" id="ARBA00009986"/>
    </source>
</evidence>
<evidence type="ECO:0000256" key="2">
    <source>
        <dbReference type="ARBA" id="ARBA00023002"/>
    </source>
</evidence>
<dbReference type="Pfam" id="PF00171">
    <property type="entry name" value="Aldedh"/>
    <property type="match status" value="1"/>
</dbReference>
<dbReference type="PROSITE" id="PS00687">
    <property type="entry name" value="ALDEHYDE_DEHYDR_GLU"/>
    <property type="match status" value="1"/>
</dbReference>
<accession>A0A7H0SR83</accession>
<comment type="similarity">
    <text evidence="1 4">Belongs to the aldehyde dehydrogenase family.</text>
</comment>
<protein>
    <submittedName>
        <fullName evidence="6">Aldehyde dehydrogenase family protein</fullName>
    </submittedName>
</protein>
<keyword evidence="2 4" id="KW-0560">Oxidoreductase</keyword>
<dbReference type="Proteomes" id="UP000516320">
    <property type="component" value="Chromosome"/>
</dbReference>
<dbReference type="InterPro" id="IPR016163">
    <property type="entry name" value="Ald_DH_C"/>
</dbReference>
<dbReference type="Gene3D" id="3.40.605.10">
    <property type="entry name" value="Aldehyde Dehydrogenase, Chain A, domain 1"/>
    <property type="match status" value="1"/>
</dbReference>
<dbReference type="FunFam" id="3.40.309.10:FF:000009">
    <property type="entry name" value="Aldehyde dehydrogenase A"/>
    <property type="match status" value="1"/>
</dbReference>
<dbReference type="InterPro" id="IPR029510">
    <property type="entry name" value="Ald_DH_CS_GLU"/>
</dbReference>
<dbReference type="PANTHER" id="PTHR11699">
    <property type="entry name" value="ALDEHYDE DEHYDROGENASE-RELATED"/>
    <property type="match status" value="1"/>
</dbReference>
<evidence type="ECO:0000313" key="7">
    <source>
        <dbReference type="Proteomes" id="UP000516320"/>
    </source>
</evidence>
<evidence type="ECO:0000259" key="5">
    <source>
        <dbReference type="Pfam" id="PF00171"/>
    </source>
</evidence>
<dbReference type="KEGG" id="cpoy:GP475_10770"/>
<dbReference type="InterPro" id="IPR016161">
    <property type="entry name" value="Ald_DH/histidinol_DH"/>
</dbReference>
<proteinExistence type="inferred from homology"/>
<dbReference type="CDD" id="cd07101">
    <property type="entry name" value="ALDH_SSADH2_GabD2"/>
    <property type="match status" value="1"/>
</dbReference>
<dbReference type="NCBIfam" id="NF006916">
    <property type="entry name" value="PRK09407.1"/>
    <property type="match status" value="1"/>
</dbReference>
<dbReference type="RefSeq" id="WP_187974369.1">
    <property type="nucleotide sequence ID" value="NZ_CP046884.1"/>
</dbReference>
<evidence type="ECO:0000313" key="6">
    <source>
        <dbReference type="EMBL" id="QNQ91058.1"/>
    </source>
</evidence>
<dbReference type="InterPro" id="IPR016162">
    <property type="entry name" value="Ald_DH_N"/>
</dbReference>
<gene>
    <name evidence="6" type="ORF">GP475_10770</name>
</gene>
<dbReference type="GO" id="GO:0016620">
    <property type="term" value="F:oxidoreductase activity, acting on the aldehyde or oxo group of donors, NAD or NADP as acceptor"/>
    <property type="evidence" value="ECO:0007669"/>
    <property type="project" value="InterPro"/>
</dbReference>
<feature type="active site" evidence="3">
    <location>
        <position position="264"/>
    </location>
</feature>
<feature type="domain" description="Aldehyde dehydrogenase" evidence="5">
    <location>
        <begin position="35"/>
        <end position="490"/>
    </location>
</feature>
<sequence length="527" mass="57113">MAERLNKQQKLPANLIKKYLGLCANLKRPHPEEAPRQEVRSAFSGEVIGWTYMGDEGDVERAFDLARTAQRSWAQTSPRDRARIFRDFHDRVLANRELLMDIVQLETGKNRASALDEVMDVAINARYYANQAPKLLAAQSRPGALPVVTQSELQRSPVGVVGQISPWNYPLALGISDAIPALLAGNGVVAKPDHNTPFSALSVLYLLYESGLPRDLMQVVTGDGPVVGGAISQRCDYLMFTGSTATGRILGRTAGERLIGYSAELGGKNPMIITADADIQHVIAEAPSACFSNSGQLCVSIERIYVEAGVYQRFLDGFVAAVKNMKLGPGFDWNIDMGSLINAAQLLRVEDFVSDAREKGATVVCGGKARPDLGPYFYEPTVLVDVPDDARLKTEEVFGPVVFIEKVNNIAEAVEKANNTSYGLNACVFARPETGRSIASQLMAGGVGINDGYAATWATVSSPLGGMKQSGMSRRHGPDGLLKYTEARNVAEQRWLSMRGPAGISRKTYAKVMVSALKLGKKLHLLP</sequence>
<keyword evidence="7" id="KW-1185">Reference proteome</keyword>
<dbReference type="SUPFAM" id="SSF53720">
    <property type="entry name" value="ALDH-like"/>
    <property type="match status" value="1"/>
</dbReference>
<reference evidence="6 7" key="1">
    <citation type="submission" date="2019-12" db="EMBL/GenBank/DDBJ databases">
        <title>Corynebacterium sp. nov., isolated from feces of the Anser Albifrons in China.</title>
        <authorList>
            <person name="Liu Q."/>
        </authorList>
    </citation>
    <scope>NUCLEOTIDE SEQUENCE [LARGE SCALE GENOMIC DNA]</scope>
    <source>
        <strain evidence="6 7">4H37-19</strain>
    </source>
</reference>